<reference evidence="3 4" key="1">
    <citation type="submission" date="2013-04" db="EMBL/GenBank/DDBJ databases">
        <title>Hyphomonas hirschiana VP5 Genome Sequencing.</title>
        <authorList>
            <person name="Lai Q."/>
            <person name="Shao Z."/>
        </authorList>
    </citation>
    <scope>NUCLEOTIDE SEQUENCE [LARGE SCALE GENOMIC DNA]</scope>
    <source>
        <strain evidence="3 4">VP5</strain>
    </source>
</reference>
<dbReference type="SUPFAM" id="SSF56784">
    <property type="entry name" value="HAD-like"/>
    <property type="match status" value="1"/>
</dbReference>
<accession>A0A059G1M1</accession>
<dbReference type="SFLD" id="SFLDG01125">
    <property type="entry name" value="C1.1:_Acid_Phosphatase_Like"/>
    <property type="match status" value="1"/>
</dbReference>
<dbReference type="InterPro" id="IPR023214">
    <property type="entry name" value="HAD_sf"/>
</dbReference>
<comment type="caution">
    <text evidence="3">The sequence shown here is derived from an EMBL/GenBank/DDBJ whole genome shotgun (WGS) entry which is preliminary data.</text>
</comment>
<dbReference type="Gene3D" id="3.40.50.1000">
    <property type="entry name" value="HAD superfamily/HAD-like"/>
    <property type="match status" value="1"/>
</dbReference>
<dbReference type="PANTHER" id="PTHR31284:SF10">
    <property type="entry name" value="ACID PHOSPHATASE-LIKE PROTEIN"/>
    <property type="match status" value="1"/>
</dbReference>
<sequence>MKIALPLLSLAVLAACQTASLPAPQPETVAMAPDQTSTAEASPSPGEQWLLGSAEARIIMVQTWNEIAGYVEAQAAARPENSVILAPGATAEAPEYLACGDRPLAAVFDADETLIWNTGSTGAFRREGMAFDPAIWSDWERTGAGKAVAIPGALDGLARIRAAGVEVIVNTNREAVNAEGNTETLRAAGLGDFVHGSTLFLKGDTPGGSAKDGRRYAISENYCVIALVGDQLGDIADIFNDKSLRPAGRLELSQAPGFDAKWGKGWFLLPNPLYGPSIDGTMDEIFPPETYWTPTQKE</sequence>
<protein>
    <submittedName>
        <fullName evidence="3">5'-nucleotidase</fullName>
    </submittedName>
</protein>
<dbReference type="EMBL" id="ARYI01000001">
    <property type="protein sequence ID" value="KCZ96549.1"/>
    <property type="molecule type" value="Genomic_DNA"/>
</dbReference>
<keyword evidence="1" id="KW-0732">Signal</keyword>
<dbReference type="InterPro" id="IPR036412">
    <property type="entry name" value="HAD-like_sf"/>
</dbReference>
<organism evidence="3 4">
    <name type="scientific">Hyphomonas hirschiana VP5</name>
    <dbReference type="NCBI Taxonomy" id="1280951"/>
    <lineage>
        <taxon>Bacteria</taxon>
        <taxon>Pseudomonadati</taxon>
        <taxon>Pseudomonadota</taxon>
        <taxon>Alphaproteobacteria</taxon>
        <taxon>Hyphomonadales</taxon>
        <taxon>Hyphomonadaceae</taxon>
        <taxon>Hyphomonas</taxon>
    </lineage>
</organism>
<dbReference type="InterPro" id="IPR006423">
    <property type="entry name" value="Lipo_e_P4"/>
</dbReference>
<dbReference type="PROSITE" id="PS51257">
    <property type="entry name" value="PROKAR_LIPOPROTEIN"/>
    <property type="match status" value="1"/>
</dbReference>
<dbReference type="AlphaFoldDB" id="A0A059G1M1"/>
<dbReference type="Pfam" id="PF03767">
    <property type="entry name" value="Acid_phosphat_B"/>
    <property type="match status" value="1"/>
</dbReference>
<evidence type="ECO:0000313" key="4">
    <source>
        <dbReference type="Proteomes" id="UP000025061"/>
    </source>
</evidence>
<evidence type="ECO:0000256" key="1">
    <source>
        <dbReference type="ARBA" id="ARBA00022729"/>
    </source>
</evidence>
<proteinExistence type="predicted"/>
<name>A0A059G1M1_9PROT</name>
<evidence type="ECO:0000256" key="2">
    <source>
        <dbReference type="SAM" id="MobiDB-lite"/>
    </source>
</evidence>
<dbReference type="RefSeq" id="WP_011645539.1">
    <property type="nucleotide sequence ID" value="NZ_ARYI01000001.1"/>
</dbReference>
<dbReference type="PANTHER" id="PTHR31284">
    <property type="entry name" value="ACID PHOSPHATASE-LIKE PROTEIN"/>
    <property type="match status" value="1"/>
</dbReference>
<dbReference type="PATRIC" id="fig|1280951.3.peg.544"/>
<dbReference type="InterPro" id="IPR005519">
    <property type="entry name" value="Acid_phosphat_B-like"/>
</dbReference>
<keyword evidence="4" id="KW-1185">Reference proteome</keyword>
<feature type="region of interest" description="Disordered" evidence="2">
    <location>
        <begin position="26"/>
        <end position="46"/>
    </location>
</feature>
<dbReference type="OrthoDB" id="193314at2"/>
<evidence type="ECO:0000313" key="3">
    <source>
        <dbReference type="EMBL" id="KCZ96549.1"/>
    </source>
</evidence>
<dbReference type="SFLD" id="SFLDS00003">
    <property type="entry name" value="Haloacid_Dehalogenase"/>
    <property type="match status" value="1"/>
</dbReference>
<gene>
    <name evidence="3" type="ORF">HHI_02680</name>
</gene>
<dbReference type="GO" id="GO:0009279">
    <property type="term" value="C:cell outer membrane"/>
    <property type="evidence" value="ECO:0007669"/>
    <property type="project" value="InterPro"/>
</dbReference>
<dbReference type="Proteomes" id="UP000025061">
    <property type="component" value="Unassembled WGS sequence"/>
</dbReference>